<evidence type="ECO:0000313" key="2">
    <source>
        <dbReference type="Proteomes" id="UP000054018"/>
    </source>
</evidence>
<reference evidence="2" key="2">
    <citation type="submission" date="2015-01" db="EMBL/GenBank/DDBJ databases">
        <title>Evolutionary Origins and Diversification of the Mycorrhizal Mutualists.</title>
        <authorList>
            <consortium name="DOE Joint Genome Institute"/>
            <consortium name="Mycorrhizal Genomics Consortium"/>
            <person name="Kohler A."/>
            <person name="Kuo A."/>
            <person name="Nagy L.G."/>
            <person name="Floudas D."/>
            <person name="Copeland A."/>
            <person name="Barry K.W."/>
            <person name="Cichocki N."/>
            <person name="Veneault-Fourrey C."/>
            <person name="LaButti K."/>
            <person name="Lindquist E.A."/>
            <person name="Lipzen A."/>
            <person name="Lundell T."/>
            <person name="Morin E."/>
            <person name="Murat C."/>
            <person name="Riley R."/>
            <person name="Ohm R."/>
            <person name="Sun H."/>
            <person name="Tunlid A."/>
            <person name="Henrissat B."/>
            <person name="Grigoriev I.V."/>
            <person name="Hibbett D.S."/>
            <person name="Martin F."/>
        </authorList>
    </citation>
    <scope>NUCLEOTIDE SEQUENCE [LARGE SCALE GENOMIC DNA]</scope>
    <source>
        <strain evidence="2">441</strain>
    </source>
</reference>
<protein>
    <submittedName>
        <fullName evidence="1">Uncharacterized protein</fullName>
    </submittedName>
</protein>
<gene>
    <name evidence="1" type="ORF">PISMIDRAFT_14818</name>
</gene>
<sequence length="166" mass="18405">MAKDHEANATTAGLTNIKRKVTKMDDISTSEVKLDDDLNNAIHVLGWKGAVKSSIMVTKTMPKKIKMEASGSSFQTQAIPMQTCFNNSDLPTDMHKNQKWRREDVPMLILWAGNQENTFSITKQEICDTLQEIIPVVYPILKNTANTILPNSPMVSVSAIGISMLV</sequence>
<dbReference type="Proteomes" id="UP000054018">
    <property type="component" value="Unassembled WGS sequence"/>
</dbReference>
<reference evidence="1 2" key="1">
    <citation type="submission" date="2014-04" db="EMBL/GenBank/DDBJ databases">
        <authorList>
            <consortium name="DOE Joint Genome Institute"/>
            <person name="Kuo A."/>
            <person name="Kohler A."/>
            <person name="Costa M.D."/>
            <person name="Nagy L.G."/>
            <person name="Floudas D."/>
            <person name="Copeland A."/>
            <person name="Barry K.W."/>
            <person name="Cichocki N."/>
            <person name="Veneault-Fourrey C."/>
            <person name="LaButti K."/>
            <person name="Lindquist E.A."/>
            <person name="Lipzen A."/>
            <person name="Lundell T."/>
            <person name="Morin E."/>
            <person name="Murat C."/>
            <person name="Sun H."/>
            <person name="Tunlid A."/>
            <person name="Henrissat B."/>
            <person name="Grigoriev I.V."/>
            <person name="Hibbett D.S."/>
            <person name="Martin F."/>
            <person name="Nordberg H.P."/>
            <person name="Cantor M.N."/>
            <person name="Hua S.X."/>
        </authorList>
    </citation>
    <scope>NUCLEOTIDE SEQUENCE [LARGE SCALE GENOMIC DNA]</scope>
    <source>
        <strain evidence="1 2">441</strain>
    </source>
</reference>
<keyword evidence="2" id="KW-1185">Reference proteome</keyword>
<dbReference type="EMBL" id="KN833819">
    <property type="protein sequence ID" value="KIK17794.1"/>
    <property type="molecule type" value="Genomic_DNA"/>
</dbReference>
<name>A0A0C9YUR4_9AGAM</name>
<proteinExistence type="predicted"/>
<dbReference type="AlphaFoldDB" id="A0A0C9YUR4"/>
<dbReference type="HOGENOM" id="CLU_1603398_0_0_1"/>
<accession>A0A0C9YUR4</accession>
<dbReference type="OrthoDB" id="2668018at2759"/>
<evidence type="ECO:0000313" key="1">
    <source>
        <dbReference type="EMBL" id="KIK17794.1"/>
    </source>
</evidence>
<organism evidence="1 2">
    <name type="scientific">Pisolithus microcarpus 441</name>
    <dbReference type="NCBI Taxonomy" id="765257"/>
    <lineage>
        <taxon>Eukaryota</taxon>
        <taxon>Fungi</taxon>
        <taxon>Dikarya</taxon>
        <taxon>Basidiomycota</taxon>
        <taxon>Agaricomycotina</taxon>
        <taxon>Agaricomycetes</taxon>
        <taxon>Agaricomycetidae</taxon>
        <taxon>Boletales</taxon>
        <taxon>Sclerodermatineae</taxon>
        <taxon>Pisolithaceae</taxon>
        <taxon>Pisolithus</taxon>
    </lineage>
</organism>